<dbReference type="AlphaFoldDB" id="A0A9W9FZG8"/>
<reference evidence="3" key="2">
    <citation type="journal article" date="2023" name="IMA Fungus">
        <title>Comparative genomic study of the Penicillium genus elucidates a diverse pangenome and 15 lateral gene transfer events.</title>
        <authorList>
            <person name="Petersen C."/>
            <person name="Sorensen T."/>
            <person name="Nielsen M.R."/>
            <person name="Sondergaard T.E."/>
            <person name="Sorensen J.L."/>
            <person name="Fitzpatrick D.A."/>
            <person name="Frisvad J.C."/>
            <person name="Nielsen K.L."/>
        </authorList>
    </citation>
    <scope>NUCLEOTIDE SEQUENCE</scope>
    <source>
        <strain evidence="3">IBT 30069</strain>
    </source>
</reference>
<dbReference type="Gene3D" id="1.10.510.40">
    <property type="match status" value="1"/>
</dbReference>
<dbReference type="InterPro" id="IPR007310">
    <property type="entry name" value="Aerobactin_biosyn_IucA/IucC_N"/>
</dbReference>
<accession>A0A9W9FZG8</accession>
<evidence type="ECO:0000313" key="4">
    <source>
        <dbReference type="Proteomes" id="UP001149165"/>
    </source>
</evidence>
<dbReference type="GO" id="GO:0019290">
    <property type="term" value="P:siderophore biosynthetic process"/>
    <property type="evidence" value="ECO:0007669"/>
    <property type="project" value="InterPro"/>
</dbReference>
<proteinExistence type="predicted"/>
<name>A0A9W9FZG8_9EURO</name>
<dbReference type="Proteomes" id="UP001149165">
    <property type="component" value="Unassembled WGS sequence"/>
</dbReference>
<dbReference type="EMBL" id="JAPQKH010000003">
    <property type="protein sequence ID" value="KAJ5109264.1"/>
    <property type="molecule type" value="Genomic_DNA"/>
</dbReference>
<dbReference type="InterPro" id="IPR022770">
    <property type="entry name" value="IucA/IucC-like_C"/>
</dbReference>
<dbReference type="Pfam" id="PF06276">
    <property type="entry name" value="FhuF"/>
    <property type="match status" value="1"/>
</dbReference>
<dbReference type="PANTHER" id="PTHR34384">
    <property type="entry name" value="L-2,3-DIAMINOPROPANOATE--CITRATE LIGASE"/>
    <property type="match status" value="1"/>
</dbReference>
<comment type="caution">
    <text evidence="3">The sequence shown here is derived from an EMBL/GenBank/DDBJ whole genome shotgun (WGS) entry which is preliminary data.</text>
</comment>
<dbReference type="InterPro" id="IPR037455">
    <property type="entry name" value="LucA/IucC-like"/>
</dbReference>
<dbReference type="PANTHER" id="PTHR34384:SF5">
    <property type="entry name" value="L-2,3-DIAMINOPROPANOATE--CITRATE LIGASE"/>
    <property type="match status" value="1"/>
</dbReference>
<protein>
    <submittedName>
        <fullName evidence="3">Uncharacterized protein</fullName>
    </submittedName>
</protein>
<dbReference type="Pfam" id="PF04183">
    <property type="entry name" value="IucA_IucC"/>
    <property type="match status" value="1"/>
</dbReference>
<organism evidence="3 4">
    <name type="scientific">Penicillium angulare</name>
    <dbReference type="NCBI Taxonomy" id="116970"/>
    <lineage>
        <taxon>Eukaryota</taxon>
        <taxon>Fungi</taxon>
        <taxon>Dikarya</taxon>
        <taxon>Ascomycota</taxon>
        <taxon>Pezizomycotina</taxon>
        <taxon>Eurotiomycetes</taxon>
        <taxon>Eurotiomycetidae</taxon>
        <taxon>Eurotiales</taxon>
        <taxon>Aspergillaceae</taxon>
        <taxon>Penicillium</taxon>
    </lineage>
</organism>
<gene>
    <name evidence="3" type="ORF">N7456_005939</name>
</gene>
<reference evidence="3" key="1">
    <citation type="submission" date="2022-11" db="EMBL/GenBank/DDBJ databases">
        <authorList>
            <person name="Petersen C."/>
        </authorList>
    </citation>
    <scope>NUCLEOTIDE SEQUENCE</scope>
    <source>
        <strain evidence="3">IBT 30069</strain>
    </source>
</reference>
<evidence type="ECO:0000259" key="2">
    <source>
        <dbReference type="Pfam" id="PF06276"/>
    </source>
</evidence>
<feature type="domain" description="Aerobactin siderophore biosynthesis IucA/IucC N-terminal" evidence="1">
    <location>
        <begin position="255"/>
        <end position="371"/>
    </location>
</feature>
<evidence type="ECO:0000259" key="1">
    <source>
        <dbReference type="Pfam" id="PF04183"/>
    </source>
</evidence>
<keyword evidence="4" id="KW-1185">Reference proteome</keyword>
<sequence>MSAIVGEHPASASEHTVPASIKQDVQAAQYLETLSTTAALGTSMLSIKRRAHFETTKRVIAAAVNERMAIGTLDTSTSRSLVLRAPNLEVITGDNDTWIKCDISAEAYVEKDGSRIVGFLRAEDLLQPVLTGSATSEAHEELDPTVLARIFCRWRPDLGQYDGGDKLLHKTCFSQPPLKPIGPDDIPELLSPELTFITVPRSDLKVAGPFEELIEPLLKSLGVPTKPEVPGHIIVPCFTRQLPSILPLYPQARRIQSVPDTCRAQISMRSVTFKPELDYPHHIKMSLFVQITSGLRLIKPTGAAFGPTILKMLPDLLPPDLNLWWFAEPASITGKQDNYVDAGQISCLVRRLPEQLADNPEEVLIPGAGIMQKPFNEDRSYMELLFGLDDLKKKQDWFRKYTVLLLSSILPPLVKHGLGFECHLQNVAVRVNATTKEVTGFAIRDFEGTRVHYPTFLRSGYNLDEIRPGSSNFSDDLSSSWNKVSHSLIQDHVGPILHVLGIESHGGWTIVREELERVLDPSGDPEGKALYDFLAAETMPIPGFMGMRMIGRYIEVSLQ</sequence>
<evidence type="ECO:0000313" key="3">
    <source>
        <dbReference type="EMBL" id="KAJ5109264.1"/>
    </source>
</evidence>
<dbReference type="OrthoDB" id="2117718at2759"/>
<dbReference type="GO" id="GO:0016881">
    <property type="term" value="F:acid-amino acid ligase activity"/>
    <property type="evidence" value="ECO:0007669"/>
    <property type="project" value="UniProtKB-ARBA"/>
</dbReference>
<feature type="domain" description="Aerobactin siderophore biosynthesis IucA/IucC-like C-terminal" evidence="2">
    <location>
        <begin position="395"/>
        <end position="549"/>
    </location>
</feature>